<evidence type="ECO:0000313" key="5">
    <source>
        <dbReference type="Proteomes" id="UP000613193"/>
    </source>
</evidence>
<dbReference type="InterPro" id="IPR057326">
    <property type="entry name" value="KR_dom"/>
</dbReference>
<dbReference type="InterPro" id="IPR036291">
    <property type="entry name" value="NAD(P)-bd_dom_sf"/>
</dbReference>
<evidence type="ECO:0000313" key="4">
    <source>
        <dbReference type="EMBL" id="MBK0379062.1"/>
    </source>
</evidence>
<proteinExistence type="inferred from homology"/>
<evidence type="ECO:0000259" key="3">
    <source>
        <dbReference type="SMART" id="SM00822"/>
    </source>
</evidence>
<reference evidence="4" key="1">
    <citation type="submission" date="2020-12" db="EMBL/GenBank/DDBJ databases">
        <title>Bacterial novel species Mucilaginibacter sp. SD-g isolated from soil.</title>
        <authorList>
            <person name="Jung H.-Y."/>
        </authorList>
    </citation>
    <scope>NUCLEOTIDE SEQUENCE</scope>
    <source>
        <strain evidence="4">SD-g</strain>
    </source>
</reference>
<dbReference type="Gene3D" id="3.40.50.720">
    <property type="entry name" value="NAD(P)-binding Rossmann-like Domain"/>
    <property type="match status" value="1"/>
</dbReference>
<dbReference type="FunFam" id="3.40.50.720:FF:000084">
    <property type="entry name" value="Short-chain dehydrogenase reductase"/>
    <property type="match status" value="1"/>
</dbReference>
<evidence type="ECO:0000256" key="1">
    <source>
        <dbReference type="ARBA" id="ARBA00006484"/>
    </source>
</evidence>
<dbReference type="InterPro" id="IPR020904">
    <property type="entry name" value="Sc_DH/Rdtase_CS"/>
</dbReference>
<keyword evidence="2" id="KW-0560">Oxidoreductase</keyword>
<dbReference type="EMBL" id="JAEHFW010000001">
    <property type="protein sequence ID" value="MBK0379062.1"/>
    <property type="molecule type" value="Genomic_DNA"/>
</dbReference>
<dbReference type="PANTHER" id="PTHR43477:SF1">
    <property type="entry name" value="DIHYDROANTICAPSIN 7-DEHYDROGENASE"/>
    <property type="match status" value="1"/>
</dbReference>
<feature type="domain" description="Ketoreductase" evidence="3">
    <location>
        <begin position="7"/>
        <end position="181"/>
    </location>
</feature>
<dbReference type="PANTHER" id="PTHR43477">
    <property type="entry name" value="DIHYDROANTICAPSIN 7-DEHYDROGENASE"/>
    <property type="match status" value="1"/>
</dbReference>
<dbReference type="InterPro" id="IPR002347">
    <property type="entry name" value="SDR_fam"/>
</dbReference>
<organism evidence="4 5">
    <name type="scientific">Mucilaginibacter segetis</name>
    <dbReference type="NCBI Taxonomy" id="2793071"/>
    <lineage>
        <taxon>Bacteria</taxon>
        <taxon>Pseudomonadati</taxon>
        <taxon>Bacteroidota</taxon>
        <taxon>Sphingobacteriia</taxon>
        <taxon>Sphingobacteriales</taxon>
        <taxon>Sphingobacteriaceae</taxon>
        <taxon>Mucilaginibacter</taxon>
    </lineage>
</organism>
<dbReference type="Proteomes" id="UP000613193">
    <property type="component" value="Unassembled WGS sequence"/>
</dbReference>
<dbReference type="PROSITE" id="PS00061">
    <property type="entry name" value="ADH_SHORT"/>
    <property type="match status" value="1"/>
</dbReference>
<dbReference type="AlphaFoldDB" id="A0A934PT57"/>
<sequence>MKKLDNKVAVITGGNSGIGLATAQLFAQHGAKVTITGRNQQTIDEAVKQIGNNVIGLTSDAADLQKIDNLYQTVSDKFGKIDILVINAGVFAAAPLAEFTEEMFDQISDINFKGVFFSVQKALPYLNDSASIIITSSTVNGKGFATMSAYSASKAAVRSLARSFSSELLDRGIRVNVLSPGPIDTPIFERGVTAEQAGDTKAYMAQSTPVKRLGTADEMAEGFLYLASDDSKFMVGGELLLDGGIGNL</sequence>
<dbReference type="CDD" id="cd05233">
    <property type="entry name" value="SDR_c"/>
    <property type="match status" value="1"/>
</dbReference>
<protein>
    <submittedName>
        <fullName evidence="4">SDR family oxidoreductase</fullName>
    </submittedName>
</protein>
<dbReference type="SUPFAM" id="SSF51735">
    <property type="entry name" value="NAD(P)-binding Rossmann-fold domains"/>
    <property type="match status" value="1"/>
</dbReference>
<dbReference type="GO" id="GO:0016491">
    <property type="term" value="F:oxidoreductase activity"/>
    <property type="evidence" value="ECO:0007669"/>
    <property type="project" value="UniProtKB-KW"/>
</dbReference>
<dbReference type="InterPro" id="IPR051122">
    <property type="entry name" value="SDR_DHRS6-like"/>
</dbReference>
<dbReference type="SMART" id="SM00822">
    <property type="entry name" value="PKS_KR"/>
    <property type="match status" value="1"/>
</dbReference>
<dbReference type="PRINTS" id="PR00080">
    <property type="entry name" value="SDRFAMILY"/>
</dbReference>
<evidence type="ECO:0000256" key="2">
    <source>
        <dbReference type="ARBA" id="ARBA00023002"/>
    </source>
</evidence>
<keyword evidence="5" id="KW-1185">Reference proteome</keyword>
<name>A0A934PT57_9SPHI</name>
<comment type="caution">
    <text evidence="4">The sequence shown here is derived from an EMBL/GenBank/DDBJ whole genome shotgun (WGS) entry which is preliminary data.</text>
</comment>
<comment type="similarity">
    <text evidence="1">Belongs to the short-chain dehydrogenases/reductases (SDR) family.</text>
</comment>
<gene>
    <name evidence="4" type="ORF">I5M19_07070</name>
</gene>
<dbReference type="PRINTS" id="PR00081">
    <property type="entry name" value="GDHRDH"/>
</dbReference>
<dbReference type="Pfam" id="PF13561">
    <property type="entry name" value="adh_short_C2"/>
    <property type="match status" value="1"/>
</dbReference>
<dbReference type="RefSeq" id="WP_200065503.1">
    <property type="nucleotide sequence ID" value="NZ_JAEHFW010000001.1"/>
</dbReference>
<accession>A0A934PT57</accession>